<dbReference type="InterPro" id="IPR001514">
    <property type="entry name" value="DNA-dir_RNA_pol_30-40kDasu_CS"/>
</dbReference>
<evidence type="ECO:0000256" key="5">
    <source>
        <dbReference type="ARBA" id="ARBA00025804"/>
    </source>
</evidence>
<comment type="similarity">
    <text evidence="5">Belongs to the archaeal Rpo3/eukaryotic RPB3 RNA polymerase subunit family.</text>
</comment>
<dbReference type="PROSITE" id="PS00446">
    <property type="entry name" value="RNA_POL_D_30KD"/>
    <property type="match status" value="1"/>
</dbReference>
<dbReference type="SUPFAM" id="SSF56553">
    <property type="entry name" value="Insert subdomain of RNA polymerase alpha subunit"/>
    <property type="match status" value="1"/>
</dbReference>
<dbReference type="InterPro" id="IPR011262">
    <property type="entry name" value="DNA-dir_RNA_pol_insert"/>
</dbReference>
<dbReference type="InterPro" id="IPR050518">
    <property type="entry name" value="Rpo3/RPB3_RNA_Pol_subunit"/>
</dbReference>
<keyword evidence="2" id="KW-0240">DNA-directed RNA polymerase</keyword>
<feature type="domain" description="DNA-directed RNA polymerase RpoA/D/Rpb3-type" evidence="7">
    <location>
        <begin position="23"/>
        <end position="200"/>
    </location>
</feature>
<dbReference type="GO" id="GO:0006366">
    <property type="term" value="P:transcription by RNA polymerase II"/>
    <property type="evidence" value="ECO:0007669"/>
    <property type="project" value="TreeGrafter"/>
</dbReference>
<dbReference type="GO" id="GO:0046983">
    <property type="term" value="F:protein dimerization activity"/>
    <property type="evidence" value="ECO:0007669"/>
    <property type="project" value="InterPro"/>
</dbReference>
<reference evidence="8 9" key="1">
    <citation type="journal article" date="2016" name="Proc. Natl. Acad. Sci. U.S.A.">
        <title>Lipid metabolic changes in an early divergent fungus govern the establishment of a mutualistic symbiosis with endobacteria.</title>
        <authorList>
            <person name="Lastovetsky O.A."/>
            <person name="Gaspar M.L."/>
            <person name="Mondo S.J."/>
            <person name="LaButti K.M."/>
            <person name="Sandor L."/>
            <person name="Grigoriev I.V."/>
            <person name="Henry S.A."/>
            <person name="Pawlowska T.E."/>
        </authorList>
    </citation>
    <scope>NUCLEOTIDE SEQUENCE [LARGE SCALE GENOMIC DNA]</scope>
    <source>
        <strain evidence="8 9">ATCC 11559</strain>
    </source>
</reference>
<evidence type="ECO:0000256" key="6">
    <source>
        <dbReference type="ARBA" id="ARBA00072506"/>
    </source>
</evidence>
<proteinExistence type="inferred from homology"/>
<dbReference type="InterPro" id="IPR011263">
    <property type="entry name" value="DNA-dir_RNA_pol_RpoA/D/Rpb3"/>
</dbReference>
<dbReference type="NCBIfam" id="NF001988">
    <property type="entry name" value="PRK00783.1"/>
    <property type="match status" value="1"/>
</dbReference>
<gene>
    <name evidence="8" type="ORF">BCV71DRAFT_78575</name>
</gene>
<dbReference type="CDD" id="cd07031">
    <property type="entry name" value="RNAP_II_RPB3"/>
    <property type="match status" value="1"/>
</dbReference>
<comment type="subcellular location">
    <subcellularLocation>
        <location evidence="1">Nucleus</location>
    </subcellularLocation>
</comment>
<dbReference type="SUPFAM" id="SSF55257">
    <property type="entry name" value="RBP11-like subunits of RNA polymerase"/>
    <property type="match status" value="1"/>
</dbReference>
<evidence type="ECO:0000259" key="7">
    <source>
        <dbReference type="SMART" id="SM00662"/>
    </source>
</evidence>
<protein>
    <recommendedName>
        <fullName evidence="6">DNA-directed RNA polymerase II subunit RPB3</fullName>
    </recommendedName>
</protein>
<keyword evidence="3" id="KW-0804">Transcription</keyword>
<name>A0A1X0RLL5_RHIZD</name>
<accession>A0A1X0RLL5</accession>
<dbReference type="OMA" id="AKWQPCN"/>
<dbReference type="Gene3D" id="2.170.120.12">
    <property type="entry name" value="DNA-directed RNA polymerase, insert domain"/>
    <property type="match status" value="1"/>
</dbReference>
<evidence type="ECO:0000256" key="2">
    <source>
        <dbReference type="ARBA" id="ARBA00022478"/>
    </source>
</evidence>
<dbReference type="SMART" id="SM00662">
    <property type="entry name" value="RPOLD"/>
    <property type="match status" value="1"/>
</dbReference>
<dbReference type="VEuPathDB" id="FungiDB:BCV72DRAFT_206290"/>
<dbReference type="FunFam" id="2.170.120.12:FF:000002">
    <property type="entry name" value="DNA-directed RNA polymerase II subunit RPB3"/>
    <property type="match status" value="1"/>
</dbReference>
<evidence type="ECO:0000256" key="1">
    <source>
        <dbReference type="ARBA" id="ARBA00004123"/>
    </source>
</evidence>
<dbReference type="EMBL" id="KV921591">
    <property type="protein sequence ID" value="ORE12886.1"/>
    <property type="molecule type" value="Genomic_DNA"/>
</dbReference>
<sequence>MDIGSSYGLSGPSITIRELTKDRINFILSDTDLSVANALRRVMIAEVPTVAIDMVEIETNTTVLADEFIAHRLGMVPIDSRDVDKLRYTRDCTCSQYCPECSVELTLHVKCTDDRTKDVTTRDLISTNPSFTPVLQDKDDSGVLLVKLRKGHELKLKCIAKKGVAKEHAKWSPVSGVAFEYDPYNKLRHTTYWFEETEDEW</sequence>
<dbReference type="Pfam" id="PF01000">
    <property type="entry name" value="RNA_pol_A_bac"/>
    <property type="match status" value="1"/>
</dbReference>
<evidence type="ECO:0000313" key="8">
    <source>
        <dbReference type="EMBL" id="ORE12886.1"/>
    </source>
</evidence>
<dbReference type="PANTHER" id="PTHR11800">
    <property type="entry name" value="DNA-DIRECTED RNA POLYMERASE"/>
    <property type="match status" value="1"/>
</dbReference>
<dbReference type="GO" id="GO:0003677">
    <property type="term" value="F:DNA binding"/>
    <property type="evidence" value="ECO:0007669"/>
    <property type="project" value="InterPro"/>
</dbReference>
<dbReference type="AlphaFoldDB" id="A0A1X0RLL5"/>
<organism evidence="8 9">
    <name type="scientific">Rhizopus microsporus</name>
    <dbReference type="NCBI Taxonomy" id="58291"/>
    <lineage>
        <taxon>Eukaryota</taxon>
        <taxon>Fungi</taxon>
        <taxon>Fungi incertae sedis</taxon>
        <taxon>Mucoromycota</taxon>
        <taxon>Mucoromycotina</taxon>
        <taxon>Mucoromycetes</taxon>
        <taxon>Mucorales</taxon>
        <taxon>Mucorineae</taxon>
        <taxon>Rhizopodaceae</taxon>
        <taxon>Rhizopus</taxon>
    </lineage>
</organism>
<dbReference type="GO" id="GO:0005665">
    <property type="term" value="C:RNA polymerase II, core complex"/>
    <property type="evidence" value="ECO:0007669"/>
    <property type="project" value="TreeGrafter"/>
</dbReference>
<dbReference type="InterPro" id="IPR036643">
    <property type="entry name" value="RNApol_insert_sf"/>
</dbReference>
<dbReference type="GO" id="GO:0003899">
    <property type="term" value="F:DNA-directed RNA polymerase activity"/>
    <property type="evidence" value="ECO:0007669"/>
    <property type="project" value="InterPro"/>
</dbReference>
<evidence type="ECO:0000256" key="3">
    <source>
        <dbReference type="ARBA" id="ARBA00023163"/>
    </source>
</evidence>
<dbReference type="PANTHER" id="PTHR11800:SF2">
    <property type="entry name" value="DNA-DIRECTED RNA POLYMERASE II SUBUNIT RPB3"/>
    <property type="match status" value="1"/>
</dbReference>
<evidence type="ECO:0000313" key="9">
    <source>
        <dbReference type="Proteomes" id="UP000242381"/>
    </source>
</evidence>
<dbReference type="InterPro" id="IPR036603">
    <property type="entry name" value="RBP11-like"/>
</dbReference>
<keyword evidence="4" id="KW-0539">Nucleus</keyword>
<dbReference type="Proteomes" id="UP000242381">
    <property type="component" value="Unassembled WGS sequence"/>
</dbReference>
<evidence type="ECO:0000256" key="4">
    <source>
        <dbReference type="ARBA" id="ARBA00023242"/>
    </source>
</evidence>